<dbReference type="InterPro" id="IPR011257">
    <property type="entry name" value="DNA_glycosylase"/>
</dbReference>
<dbReference type="PANTHER" id="PTHR47203">
    <property type="match status" value="1"/>
</dbReference>
<comment type="caution">
    <text evidence="3">The sequence shown here is derived from an EMBL/GenBank/DDBJ whole genome shotgun (WGS) entry which is preliminary data.</text>
</comment>
<dbReference type="PANTHER" id="PTHR47203:SF1">
    <property type="entry name" value="HYPOTHETICAL BASE EXCISION DNA REPAIR PROTEIN (EUROFUNG)"/>
    <property type="match status" value="1"/>
</dbReference>
<feature type="region of interest" description="Disordered" evidence="1">
    <location>
        <begin position="114"/>
        <end position="143"/>
    </location>
</feature>
<dbReference type="SMART" id="SM00478">
    <property type="entry name" value="ENDO3c"/>
    <property type="match status" value="1"/>
</dbReference>
<dbReference type="Gene3D" id="1.10.340.30">
    <property type="entry name" value="Hypothetical protein, domain 2"/>
    <property type="match status" value="1"/>
</dbReference>
<accession>A0ABR3Y1G5</accession>
<dbReference type="EMBL" id="JAZHXJ010000017">
    <property type="protein sequence ID" value="KAL1882084.1"/>
    <property type="molecule type" value="Genomic_DNA"/>
</dbReference>
<organism evidence="3 4">
    <name type="scientific">Phialemonium thermophilum</name>
    <dbReference type="NCBI Taxonomy" id="223376"/>
    <lineage>
        <taxon>Eukaryota</taxon>
        <taxon>Fungi</taxon>
        <taxon>Dikarya</taxon>
        <taxon>Ascomycota</taxon>
        <taxon>Pezizomycotina</taxon>
        <taxon>Sordariomycetes</taxon>
        <taxon>Sordariomycetidae</taxon>
        <taxon>Cephalothecales</taxon>
        <taxon>Cephalothecaceae</taxon>
        <taxon>Phialemonium</taxon>
    </lineage>
</organism>
<name>A0ABR3Y1G5_9PEZI</name>
<evidence type="ECO:0000256" key="1">
    <source>
        <dbReference type="SAM" id="MobiDB-lite"/>
    </source>
</evidence>
<keyword evidence="4" id="KW-1185">Reference proteome</keyword>
<dbReference type="InterPro" id="IPR003265">
    <property type="entry name" value="HhH-GPD_domain"/>
</dbReference>
<dbReference type="Gene3D" id="1.10.1670.10">
    <property type="entry name" value="Helix-hairpin-Helix base-excision DNA repair enzymes (C-terminal)"/>
    <property type="match status" value="1"/>
</dbReference>
<dbReference type="InterPro" id="IPR023170">
    <property type="entry name" value="HhH_base_excis_C"/>
</dbReference>
<feature type="region of interest" description="Disordered" evidence="1">
    <location>
        <begin position="1"/>
        <end position="21"/>
    </location>
</feature>
<proteinExistence type="predicted"/>
<dbReference type="Proteomes" id="UP001586593">
    <property type="component" value="Unassembled WGS sequence"/>
</dbReference>
<feature type="compositionally biased region" description="Polar residues" evidence="1">
    <location>
        <begin position="130"/>
        <end position="142"/>
    </location>
</feature>
<evidence type="ECO:0000259" key="2">
    <source>
        <dbReference type="SMART" id="SM00478"/>
    </source>
</evidence>
<gene>
    <name evidence="3" type="ORF">VTK73DRAFT_2493</name>
</gene>
<evidence type="ECO:0000313" key="3">
    <source>
        <dbReference type="EMBL" id="KAL1882084.1"/>
    </source>
</evidence>
<dbReference type="SUPFAM" id="SSF48150">
    <property type="entry name" value="DNA-glycosylase"/>
    <property type="match status" value="1"/>
</dbReference>
<feature type="domain" description="HhH-GPD" evidence="2">
    <location>
        <begin position="275"/>
        <end position="462"/>
    </location>
</feature>
<reference evidence="3 4" key="1">
    <citation type="journal article" date="2024" name="Commun. Biol.">
        <title>Comparative genomic analysis of thermophilic fungi reveals convergent evolutionary adaptations and gene losses.</title>
        <authorList>
            <person name="Steindorff A.S."/>
            <person name="Aguilar-Pontes M.V."/>
            <person name="Robinson A.J."/>
            <person name="Andreopoulos B."/>
            <person name="LaButti K."/>
            <person name="Kuo A."/>
            <person name="Mondo S."/>
            <person name="Riley R."/>
            <person name="Otillar R."/>
            <person name="Haridas S."/>
            <person name="Lipzen A."/>
            <person name="Grimwood J."/>
            <person name="Schmutz J."/>
            <person name="Clum A."/>
            <person name="Reid I.D."/>
            <person name="Moisan M.C."/>
            <person name="Butler G."/>
            <person name="Nguyen T.T.M."/>
            <person name="Dewar K."/>
            <person name="Conant G."/>
            <person name="Drula E."/>
            <person name="Henrissat B."/>
            <person name="Hansel C."/>
            <person name="Singer S."/>
            <person name="Hutchinson M.I."/>
            <person name="de Vries R.P."/>
            <person name="Natvig D.O."/>
            <person name="Powell A.J."/>
            <person name="Tsang A."/>
            <person name="Grigoriev I.V."/>
        </authorList>
    </citation>
    <scope>NUCLEOTIDE SEQUENCE [LARGE SCALE GENOMIC DNA]</scope>
    <source>
        <strain evidence="3 4">ATCC 24622</strain>
    </source>
</reference>
<dbReference type="CDD" id="cd00056">
    <property type="entry name" value="ENDO3c"/>
    <property type="match status" value="1"/>
</dbReference>
<sequence>MKTRSASFAERHKGKESPMQLDPARVSTFGAIKHKRKRDEATVLAPVETWSLPHGMGALLMAANVLASSATLCETDVQMPPNAHNVSSVDTQGEIVASSTIRRPKSKARRIFHRPPFHLEEDPDLVASEPRSNTTPGKQETTLEVIEVADESKEDQPERKRRQLNRSNASKIITSIVSSTEVGGNKRIMLQIKMNPDFKAKVKRGPSNPYGLTHGHSPYPYRVEPTAKACQEVYDILTRHHGEVRPPEKVPPPSLNVAGCGEVPSVLDALLRTLISGNTLMARADEAVRGLVKVFGTVKNNDGIISINWNKVRLSPLSSLVEAIKPAGCNRLKGQEIKTILDMVYEANSLRLEVVDGTTSGRQGVTDNDLSLEHFRQMTKQEALDEFVKFPGVGVKTAACVTLFCLQIPCFAVDTHVHKFSKWLAWVPSDASELDTFNHCDYVVPERFKYGLHQLFIRHGQQCFKCRKATRPGTSEWNNAPECPLEYLLNRSKTGAK</sequence>
<feature type="region of interest" description="Disordered" evidence="1">
    <location>
        <begin position="148"/>
        <end position="167"/>
    </location>
</feature>
<protein>
    <recommendedName>
        <fullName evidence="2">HhH-GPD domain-containing protein</fullName>
    </recommendedName>
</protein>
<evidence type="ECO:0000313" key="4">
    <source>
        <dbReference type="Proteomes" id="UP001586593"/>
    </source>
</evidence>